<reference evidence="1" key="1">
    <citation type="journal article" date="2015" name="Nature">
        <title>Complex archaea that bridge the gap between prokaryotes and eukaryotes.</title>
        <authorList>
            <person name="Spang A."/>
            <person name="Saw J.H."/>
            <person name="Jorgensen S.L."/>
            <person name="Zaremba-Niedzwiedzka K."/>
            <person name="Martijn J."/>
            <person name="Lind A.E."/>
            <person name="van Eijk R."/>
            <person name="Schleper C."/>
            <person name="Guy L."/>
            <person name="Ettema T.J."/>
        </authorList>
    </citation>
    <scope>NUCLEOTIDE SEQUENCE</scope>
</reference>
<dbReference type="EMBL" id="LAZR01002911">
    <property type="protein sequence ID" value="KKN24077.1"/>
    <property type="molecule type" value="Genomic_DNA"/>
</dbReference>
<gene>
    <name evidence="1" type="ORF">LCGC14_0898530</name>
</gene>
<evidence type="ECO:0000313" key="1">
    <source>
        <dbReference type="EMBL" id="KKN24077.1"/>
    </source>
</evidence>
<accession>A0A0F9PHV2</accession>
<comment type="caution">
    <text evidence="1">The sequence shown here is derived from an EMBL/GenBank/DDBJ whole genome shotgun (WGS) entry which is preliminary data.</text>
</comment>
<name>A0A0F9PHV2_9ZZZZ</name>
<organism evidence="1">
    <name type="scientific">marine sediment metagenome</name>
    <dbReference type="NCBI Taxonomy" id="412755"/>
    <lineage>
        <taxon>unclassified sequences</taxon>
        <taxon>metagenomes</taxon>
        <taxon>ecological metagenomes</taxon>
    </lineage>
</organism>
<protein>
    <submittedName>
        <fullName evidence="1">Uncharacterized protein</fullName>
    </submittedName>
</protein>
<proteinExistence type="predicted"/>
<sequence>MSDKLTVKLPDGSERPLVKATFDISYSTKVSLDGMVLDVGIAHQMLLTYREWAAEEIDRLTTKLADWKAHQAHCPLAQQEAGEKE</sequence>
<dbReference type="AlphaFoldDB" id="A0A0F9PHV2"/>